<gene>
    <name evidence="5" type="ORF">Agub_g14612</name>
</gene>
<dbReference type="InterPro" id="IPR021827">
    <property type="entry name" value="Nup186/Nup192/Nup205"/>
</dbReference>
<dbReference type="Proteomes" id="UP001054857">
    <property type="component" value="Unassembled WGS sequence"/>
</dbReference>
<sequence length="177" mass="19717">MDYSALLELLQNLNAAASVDSDEVLLYLQQYKEGFLKLLDYKGPTAESRRQVQQRRVTTKYGVQELDPVPDVQHALLLSDELRLDEVLCVEYLTTALEERGVFGAEYAAGLYLEERQVALRALSRLLAEDARSQQGAAQGQRTPHAQAIASYVSELLGERDAGGRQVLLARLVAILR</sequence>
<dbReference type="PANTHER" id="PTHR31344:SF0">
    <property type="entry name" value="NUCLEAR PORE COMPLEX PROTEIN NUP205"/>
    <property type="match status" value="1"/>
</dbReference>
<feature type="non-terminal residue" evidence="5">
    <location>
        <position position="1"/>
    </location>
</feature>
<dbReference type="GO" id="GO:0005643">
    <property type="term" value="C:nuclear pore"/>
    <property type="evidence" value="ECO:0007669"/>
    <property type="project" value="InterPro"/>
</dbReference>
<evidence type="ECO:0000313" key="6">
    <source>
        <dbReference type="Proteomes" id="UP001054857"/>
    </source>
</evidence>
<protein>
    <submittedName>
        <fullName evidence="5">Uncharacterized protein</fullName>
    </submittedName>
</protein>
<comment type="caution">
    <text evidence="5">The sequence shown here is derived from an EMBL/GenBank/DDBJ whole genome shotgun (WGS) entry which is preliminary data.</text>
</comment>
<dbReference type="PANTHER" id="PTHR31344">
    <property type="entry name" value="NUCLEAR PORE COMPLEX PROTEIN NUP205"/>
    <property type="match status" value="1"/>
</dbReference>
<proteinExistence type="inferred from homology"/>
<evidence type="ECO:0000256" key="3">
    <source>
        <dbReference type="ARBA" id="ARBA00022448"/>
    </source>
</evidence>
<evidence type="ECO:0000256" key="1">
    <source>
        <dbReference type="ARBA" id="ARBA00004123"/>
    </source>
</evidence>
<evidence type="ECO:0000256" key="2">
    <source>
        <dbReference type="ARBA" id="ARBA00005892"/>
    </source>
</evidence>
<dbReference type="EMBL" id="BMAR01000058">
    <property type="protein sequence ID" value="GFR52153.1"/>
    <property type="molecule type" value="Genomic_DNA"/>
</dbReference>
<dbReference type="Pfam" id="PF11894">
    <property type="entry name" value="Nup192"/>
    <property type="match status" value="1"/>
</dbReference>
<dbReference type="AlphaFoldDB" id="A0AAD3E2D1"/>
<keyword evidence="4" id="KW-0539">Nucleus</keyword>
<reference evidence="5 6" key="1">
    <citation type="journal article" date="2021" name="Sci. Rep.">
        <title>Genome sequencing of the multicellular alga Astrephomene provides insights into convergent evolution of germ-soma differentiation.</title>
        <authorList>
            <person name="Yamashita S."/>
            <person name="Yamamoto K."/>
            <person name="Matsuzaki R."/>
            <person name="Suzuki S."/>
            <person name="Yamaguchi H."/>
            <person name="Hirooka S."/>
            <person name="Minakuchi Y."/>
            <person name="Miyagishima S."/>
            <person name="Kawachi M."/>
            <person name="Toyoda A."/>
            <person name="Nozaki H."/>
        </authorList>
    </citation>
    <scope>NUCLEOTIDE SEQUENCE [LARGE SCALE GENOMIC DNA]</scope>
    <source>
        <strain evidence="5 6">NIES-4017</strain>
    </source>
</reference>
<comment type="similarity">
    <text evidence="2">Belongs to the NUP186/NUP192/NUP205 family.</text>
</comment>
<evidence type="ECO:0000256" key="4">
    <source>
        <dbReference type="ARBA" id="ARBA00023242"/>
    </source>
</evidence>
<accession>A0AAD3E2D1</accession>
<evidence type="ECO:0000313" key="5">
    <source>
        <dbReference type="EMBL" id="GFR52153.1"/>
    </source>
</evidence>
<keyword evidence="3" id="KW-0813">Transport</keyword>
<comment type="subcellular location">
    <subcellularLocation>
        <location evidence="1">Nucleus</location>
    </subcellularLocation>
</comment>
<organism evidence="5 6">
    <name type="scientific">Astrephomene gubernaculifera</name>
    <dbReference type="NCBI Taxonomy" id="47775"/>
    <lineage>
        <taxon>Eukaryota</taxon>
        <taxon>Viridiplantae</taxon>
        <taxon>Chlorophyta</taxon>
        <taxon>core chlorophytes</taxon>
        <taxon>Chlorophyceae</taxon>
        <taxon>CS clade</taxon>
        <taxon>Chlamydomonadales</taxon>
        <taxon>Astrephomenaceae</taxon>
        <taxon>Astrephomene</taxon>
    </lineage>
</organism>
<name>A0AAD3E2D1_9CHLO</name>
<keyword evidence="6" id="KW-1185">Reference proteome</keyword>